<evidence type="ECO:0000256" key="5">
    <source>
        <dbReference type="ARBA" id="ARBA00023136"/>
    </source>
</evidence>
<keyword evidence="5" id="KW-0472">Membrane</keyword>
<evidence type="ECO:0000256" key="2">
    <source>
        <dbReference type="ARBA" id="ARBA00022448"/>
    </source>
</evidence>
<feature type="domain" description="Secretin/TonB short N-terminal" evidence="9">
    <location>
        <begin position="307"/>
        <end position="355"/>
    </location>
</feature>
<dbReference type="InterPro" id="IPR001775">
    <property type="entry name" value="GspD/PilQ"/>
</dbReference>
<dbReference type="Gene3D" id="2.60.40.3500">
    <property type="match status" value="1"/>
</dbReference>
<dbReference type="InterPro" id="IPR004846">
    <property type="entry name" value="T2SS/T3SS_dom"/>
</dbReference>
<dbReference type="PANTHER" id="PTHR30604">
    <property type="entry name" value="PROTEIN TRANSPORT PROTEIN HOFQ"/>
    <property type="match status" value="1"/>
</dbReference>
<keyword evidence="3" id="KW-0732">Signal</keyword>
<sequence>MKPAHKIVPHDSRKAYRERCFLPALIGLLLLCWLPCITFAATKLQGIEYSSLPGEGVQLRLEFSAPVAEPTFFAIDDPARIVLDFPRVKIGTVRQSQVIGAGMTRSVTMVEAADRTRVVVNLVQSVPFETRVDKNFVYVTVNGFPAAASAEKSGAAPTGRHLIKNIDFRRGEAGEGRVIVSLSDIRTPVDIREEGKRIIVDFINTALPNELERRLDVLDFATPVKLVDTFTKNQNVRMVITPANVEHEYLSYQSDDTLVVELKPLTKKEKELARKKEFGYVGEKLSLNFQSIEVRSVLQLIADFTGLNLVASDTVQGSVTLRLKNVPWDQALDIILRTKGLAMRRMGNVVLVAPSQEIADREKLELEARKQVEELAPLGSEFIQVNFAKASNLAALIQSEENSLLSPRGHATFDERTNTLLVMDTADRLAALRKLVASLDIPVRQVLIESRVVIASSDFSRDLGVRFGLSGRGDTSGTFDQATTSGSLNGTTQIINRETLELQDRLNVNFPVTKKDAAKIALALTNLPLGALLELELSALQAEGRGEVISNPRVITSNQKEAIIEQGTEIPYQRASSSGATSVSFKKAVLSLTVTPQITPDDRIIMDLGVTKDSVGKVFNGVPSINTRKVATQVLVNNGQTVVLGGIYEQEKNRAVRRIPFLGDLPYAGILFRDKSEFNNKRELLIFVTPKIIKEGARL</sequence>
<evidence type="ECO:0000256" key="3">
    <source>
        <dbReference type="ARBA" id="ARBA00022729"/>
    </source>
</evidence>
<dbReference type="InterPro" id="IPR011662">
    <property type="entry name" value="Secretin/TonB_short_N"/>
</dbReference>
<name>A0A0E2Z5T1_9GAMM</name>
<evidence type="ECO:0000256" key="1">
    <source>
        <dbReference type="ARBA" id="ARBA00004370"/>
    </source>
</evidence>
<dbReference type="Gene3D" id="3.30.1370.120">
    <property type="match status" value="1"/>
</dbReference>
<dbReference type="InterPro" id="IPR005644">
    <property type="entry name" value="NolW-like"/>
</dbReference>
<dbReference type="SMART" id="SM00965">
    <property type="entry name" value="STN"/>
    <property type="match status" value="1"/>
</dbReference>
<comment type="subcellular location">
    <subcellularLocation>
        <location evidence="8">Cell outer membrane</location>
    </subcellularLocation>
    <subcellularLocation>
        <location evidence="1">Membrane</location>
    </subcellularLocation>
</comment>
<evidence type="ECO:0000256" key="7">
    <source>
        <dbReference type="RuleBase" id="RU004003"/>
    </source>
</evidence>
<keyword evidence="6" id="KW-0998">Cell outer membrane</keyword>
<gene>
    <name evidence="10" type="ORF">IB75_01280</name>
</gene>
<dbReference type="InterPro" id="IPR051808">
    <property type="entry name" value="Type_IV_pilus_biogenesis"/>
</dbReference>
<dbReference type="NCBIfam" id="TIGR02515">
    <property type="entry name" value="IV_pilus_PilQ"/>
    <property type="match status" value="1"/>
</dbReference>
<dbReference type="InterPro" id="IPR038591">
    <property type="entry name" value="NolW-like_sf"/>
</dbReference>
<comment type="caution">
    <text evidence="10">The sequence shown here is derived from an EMBL/GenBank/DDBJ whole genome shotgun (WGS) entry which is preliminary data.</text>
</comment>
<keyword evidence="4" id="KW-0653">Protein transport</keyword>
<evidence type="ECO:0000259" key="9">
    <source>
        <dbReference type="SMART" id="SM00965"/>
    </source>
</evidence>
<dbReference type="GO" id="GO:0009279">
    <property type="term" value="C:cell outer membrane"/>
    <property type="evidence" value="ECO:0007669"/>
    <property type="project" value="UniProtKB-SubCell"/>
</dbReference>
<dbReference type="PRINTS" id="PR00811">
    <property type="entry name" value="BCTERIALGSPD"/>
</dbReference>
<evidence type="ECO:0000256" key="6">
    <source>
        <dbReference type="ARBA" id="ARBA00023237"/>
    </source>
</evidence>
<protein>
    <submittedName>
        <fullName evidence="10">Pilus assembly protein PilQ</fullName>
    </submittedName>
</protein>
<evidence type="ECO:0000256" key="8">
    <source>
        <dbReference type="RuleBase" id="RU004004"/>
    </source>
</evidence>
<dbReference type="HOGENOM" id="CLU_006756_0_2_6"/>
<dbReference type="Pfam" id="PF03958">
    <property type="entry name" value="Secretin_N"/>
    <property type="match status" value="1"/>
</dbReference>
<organism evidence="10 11">
    <name type="scientific">Nitrosococcus oceani C-27</name>
    <dbReference type="NCBI Taxonomy" id="314279"/>
    <lineage>
        <taxon>Bacteria</taxon>
        <taxon>Pseudomonadati</taxon>
        <taxon>Pseudomonadota</taxon>
        <taxon>Gammaproteobacteria</taxon>
        <taxon>Chromatiales</taxon>
        <taxon>Chromatiaceae</taxon>
        <taxon>Nitrosococcus</taxon>
    </lineage>
</organism>
<dbReference type="Proteomes" id="UP000028839">
    <property type="component" value="Unassembled WGS sequence"/>
</dbReference>
<reference evidence="10 11" key="1">
    <citation type="submission" date="2014-07" db="EMBL/GenBank/DDBJ databases">
        <title>Comparative analysis of Nitrosococcus oceani genome inventories of strains from Pacific and Atlantic gyres.</title>
        <authorList>
            <person name="Lim C.K."/>
            <person name="Wang L."/>
            <person name="Sayavedra-Soto L.A."/>
            <person name="Klotz M.G."/>
        </authorList>
    </citation>
    <scope>NUCLEOTIDE SEQUENCE [LARGE SCALE GENOMIC DNA]</scope>
    <source>
        <strain evidence="10 11">C-27</strain>
    </source>
</reference>
<dbReference type="InterPro" id="IPR013355">
    <property type="entry name" value="Pilus_4_PilQ"/>
</dbReference>
<dbReference type="AlphaFoldDB" id="A0A0E2Z5T1"/>
<dbReference type="GO" id="GO:0009306">
    <property type="term" value="P:protein secretion"/>
    <property type="evidence" value="ECO:0007669"/>
    <property type="project" value="InterPro"/>
</dbReference>
<dbReference type="Pfam" id="PF07660">
    <property type="entry name" value="STN"/>
    <property type="match status" value="1"/>
</dbReference>
<evidence type="ECO:0000313" key="11">
    <source>
        <dbReference type="Proteomes" id="UP000028839"/>
    </source>
</evidence>
<accession>A0A0E2Z5T1</accession>
<dbReference type="Pfam" id="PF00263">
    <property type="entry name" value="Secretin"/>
    <property type="match status" value="1"/>
</dbReference>
<dbReference type="OrthoDB" id="9775455at2"/>
<dbReference type="Gene3D" id="2.60.40.3470">
    <property type="match status" value="1"/>
</dbReference>
<dbReference type="Gene3D" id="3.30.1370.130">
    <property type="match status" value="1"/>
</dbReference>
<evidence type="ECO:0000313" key="10">
    <source>
        <dbReference type="EMBL" id="KFI20734.1"/>
    </source>
</evidence>
<dbReference type="Pfam" id="PF11741">
    <property type="entry name" value="AMIN"/>
    <property type="match status" value="2"/>
</dbReference>
<evidence type="ECO:0000256" key="4">
    <source>
        <dbReference type="ARBA" id="ARBA00022927"/>
    </source>
</evidence>
<keyword evidence="2 8" id="KW-0813">Transport</keyword>
<dbReference type="InterPro" id="IPR021731">
    <property type="entry name" value="AMIN_dom"/>
</dbReference>
<dbReference type="EMBL" id="JPGN01000009">
    <property type="protein sequence ID" value="KFI20734.1"/>
    <property type="molecule type" value="Genomic_DNA"/>
</dbReference>
<comment type="similarity">
    <text evidence="7">Belongs to the bacterial secretin family.</text>
</comment>
<dbReference type="PANTHER" id="PTHR30604:SF1">
    <property type="entry name" value="DNA UTILIZATION PROTEIN HOFQ"/>
    <property type="match status" value="1"/>
</dbReference>
<proteinExistence type="inferred from homology"/>